<dbReference type="PANTHER" id="PTHR43762">
    <property type="entry name" value="L-GULONOLACTONE OXIDASE"/>
    <property type="match status" value="1"/>
</dbReference>
<dbReference type="FunFam" id="3.30.465.10:FF:000042">
    <property type="entry name" value="D-arabinono-1,4-lactone oxidase"/>
    <property type="match status" value="1"/>
</dbReference>
<comment type="similarity">
    <text evidence="3 11">Belongs to the oxygen-dependent FAD-linked oxidoreductase family.</text>
</comment>
<evidence type="ECO:0000256" key="7">
    <source>
        <dbReference type="ARBA" id="ARBA00022827"/>
    </source>
</evidence>
<organism evidence="13 14">
    <name type="scientific">Hanseniaspora valbyensis NRRL Y-1626</name>
    <dbReference type="NCBI Taxonomy" id="766949"/>
    <lineage>
        <taxon>Eukaryota</taxon>
        <taxon>Fungi</taxon>
        <taxon>Dikarya</taxon>
        <taxon>Ascomycota</taxon>
        <taxon>Saccharomycotina</taxon>
        <taxon>Saccharomycetes</taxon>
        <taxon>Saccharomycodales</taxon>
        <taxon>Saccharomycodaceae</taxon>
        <taxon>Hanseniaspora</taxon>
    </lineage>
</organism>
<dbReference type="InterPro" id="IPR016169">
    <property type="entry name" value="FAD-bd_PCMH_sub2"/>
</dbReference>
<dbReference type="PIRSF" id="PIRSF000136">
    <property type="entry name" value="LGO_GLO"/>
    <property type="match status" value="1"/>
</dbReference>
<dbReference type="Gene3D" id="3.30.43.10">
    <property type="entry name" value="Uridine Diphospho-n-acetylenolpyruvylglucosamine Reductase, domain 2"/>
    <property type="match status" value="1"/>
</dbReference>
<evidence type="ECO:0000256" key="2">
    <source>
        <dbReference type="ARBA" id="ARBA00005083"/>
    </source>
</evidence>
<evidence type="ECO:0000259" key="12">
    <source>
        <dbReference type="PROSITE" id="PS51387"/>
    </source>
</evidence>
<dbReference type="InterPro" id="IPR016166">
    <property type="entry name" value="FAD-bd_PCMH"/>
</dbReference>
<sequence length="535" mass="61060">MSVLTGILNTGVSNHTFNNWANIYKITPELYFQPNNIEEVIEIIKQCTANHKTLTVVGSGHSPSDMCLSKHYLLNLDKMNKVLSFTEYPGYADIEVEAGVRIFQLNDYLNEKGYNMQNLGSISEQSVAGIISTGTHGSSSLHSLVSSQYVNLTIVNGKGEVIFCDEKNNPEIFKAALLSLGKIGIIVKATIRTIPKYNIKSFQEVVNFDTLLENWDNIWCSSEFIRCWWYPYNRKCVLWRGIKTEEPLSETPRKSWWGTRFGRFSYEMMLYISVKLFPSLTPYIEKFVFKHQFGAVETFNKDSNLKTANAEELSAVSCVQTSIDGLNMDCLFSQFVDEWNCPLANGPEVLKTLDYAITKAAENGDFYVHVPMEVRCSNTTIPKEHPNYSKRTPTSAGPVYGNLVRPYLDPTTTSLKYSENVTNDQLTLYINATIYRPFGYNTPIRKWFSMFEKILIAAQGKPHWAKNFIGDVSMLPEKVEAKENYQDYDMFGMATLFKEWFGSSLDEWKTIRSQQDPNGIFLANKEWCERNGLVD</sequence>
<dbReference type="UniPathway" id="UPA00771">
    <property type="reaction ID" value="UER00766"/>
</dbReference>
<dbReference type="GO" id="GO:0071949">
    <property type="term" value="F:FAD binding"/>
    <property type="evidence" value="ECO:0007669"/>
    <property type="project" value="UniProtKB-UniRule"/>
</dbReference>
<dbReference type="Proteomes" id="UP000092321">
    <property type="component" value="Unassembled WGS sequence"/>
</dbReference>
<dbReference type="PROSITE" id="PS00862">
    <property type="entry name" value="OX2_COVAL_FAD"/>
    <property type="match status" value="1"/>
</dbReference>
<dbReference type="GO" id="GO:0031966">
    <property type="term" value="C:mitochondrial membrane"/>
    <property type="evidence" value="ECO:0007669"/>
    <property type="project" value="UniProtKB-SubCell"/>
</dbReference>
<evidence type="ECO:0000256" key="5">
    <source>
        <dbReference type="ARBA" id="ARBA00016426"/>
    </source>
</evidence>
<dbReference type="InterPro" id="IPR036318">
    <property type="entry name" value="FAD-bd_PCMH-like_sf"/>
</dbReference>
<dbReference type="GO" id="GO:0034599">
    <property type="term" value="P:cellular response to oxidative stress"/>
    <property type="evidence" value="ECO:0007669"/>
    <property type="project" value="UniProtKB-ARBA"/>
</dbReference>
<protein>
    <recommendedName>
        <fullName evidence="5 11">D-arabinono-1,4-lactone oxidase</fullName>
        <shortName evidence="11">ALO</shortName>
        <ecNumber evidence="4 11">1.1.3.37</ecNumber>
    </recommendedName>
    <alternativeName>
        <fullName evidence="9 11">L-galactono-gamma-lactone oxidase</fullName>
    </alternativeName>
</protein>
<evidence type="ECO:0000256" key="6">
    <source>
        <dbReference type="ARBA" id="ARBA00022630"/>
    </source>
</evidence>
<comment type="pathway">
    <text evidence="2 11">Cofactor biosynthesis; D-erythroascorbate biosynthesis; dehydro-D-arabinono-1,4-lactone from D-arabinose: step 2/2.</text>
</comment>
<reference evidence="14" key="1">
    <citation type="journal article" date="2016" name="Proc. Natl. Acad. Sci. U.S.A.">
        <title>Comparative genomics of biotechnologically important yeasts.</title>
        <authorList>
            <person name="Riley R."/>
            <person name="Haridas S."/>
            <person name="Wolfe K.H."/>
            <person name="Lopes M.R."/>
            <person name="Hittinger C.T."/>
            <person name="Goeker M."/>
            <person name="Salamov A.A."/>
            <person name="Wisecaver J.H."/>
            <person name="Long T.M."/>
            <person name="Calvey C.H."/>
            <person name="Aerts A.L."/>
            <person name="Barry K.W."/>
            <person name="Choi C."/>
            <person name="Clum A."/>
            <person name="Coughlan A.Y."/>
            <person name="Deshpande S."/>
            <person name="Douglass A.P."/>
            <person name="Hanson S.J."/>
            <person name="Klenk H.-P."/>
            <person name="LaButti K.M."/>
            <person name="Lapidus A."/>
            <person name="Lindquist E.A."/>
            <person name="Lipzen A.M."/>
            <person name="Meier-Kolthoff J.P."/>
            <person name="Ohm R.A."/>
            <person name="Otillar R.P."/>
            <person name="Pangilinan J.L."/>
            <person name="Peng Y."/>
            <person name="Rokas A."/>
            <person name="Rosa C.A."/>
            <person name="Scheuner C."/>
            <person name="Sibirny A.A."/>
            <person name="Slot J.C."/>
            <person name="Stielow J.B."/>
            <person name="Sun H."/>
            <person name="Kurtzman C.P."/>
            <person name="Blackwell M."/>
            <person name="Grigoriev I.V."/>
            <person name="Jeffries T.W."/>
        </authorList>
    </citation>
    <scope>NUCLEOTIDE SEQUENCE [LARGE SCALE GENOMIC DNA]</scope>
    <source>
        <strain evidence="14">NRRL Y-1626</strain>
    </source>
</reference>
<comment type="cofactor">
    <cofactor evidence="1 11">
        <name>FAD</name>
        <dbReference type="ChEBI" id="CHEBI:57692"/>
    </cofactor>
</comment>
<dbReference type="Pfam" id="PF01565">
    <property type="entry name" value="FAD_binding_4"/>
    <property type="match status" value="1"/>
</dbReference>
<dbReference type="Gene3D" id="3.30.465.10">
    <property type="match status" value="1"/>
</dbReference>
<dbReference type="InterPro" id="IPR010031">
    <property type="entry name" value="FAD_lactone_oxidase-like"/>
</dbReference>
<dbReference type="InterPro" id="IPR006094">
    <property type="entry name" value="Oxid_FAD_bind_N"/>
</dbReference>
<evidence type="ECO:0000256" key="3">
    <source>
        <dbReference type="ARBA" id="ARBA00005466"/>
    </source>
</evidence>
<evidence type="ECO:0000256" key="4">
    <source>
        <dbReference type="ARBA" id="ARBA00013136"/>
    </source>
</evidence>
<dbReference type="EMBL" id="LXPE01000164">
    <property type="protein sequence ID" value="OBA25276.1"/>
    <property type="molecule type" value="Genomic_DNA"/>
</dbReference>
<dbReference type="SUPFAM" id="SSF56176">
    <property type="entry name" value="FAD-binding/transporter-associated domain-like"/>
    <property type="match status" value="1"/>
</dbReference>
<dbReference type="OrthoDB" id="610608at2759"/>
<dbReference type="EC" id="1.1.3.37" evidence="4 11"/>
<comment type="subcellular location">
    <subcellularLocation>
        <location evidence="11">Mitochondrion membrane</location>
    </subcellularLocation>
</comment>
<dbReference type="AlphaFoldDB" id="A0A1B7T958"/>
<evidence type="ECO:0000256" key="1">
    <source>
        <dbReference type="ARBA" id="ARBA00001974"/>
    </source>
</evidence>
<evidence type="ECO:0000313" key="13">
    <source>
        <dbReference type="EMBL" id="OBA25276.1"/>
    </source>
</evidence>
<proteinExistence type="inferred from homology"/>
<accession>A0A1B7T958</accession>
<keyword evidence="14" id="KW-1185">Reference proteome</keyword>
<dbReference type="InterPro" id="IPR006093">
    <property type="entry name" value="Oxy_OxRdtase_FAD_BS"/>
</dbReference>
<name>A0A1B7T958_9ASCO</name>
<dbReference type="InterPro" id="IPR016167">
    <property type="entry name" value="FAD-bd_PCMH_sub1"/>
</dbReference>
<evidence type="ECO:0000313" key="14">
    <source>
        <dbReference type="Proteomes" id="UP000092321"/>
    </source>
</evidence>
<keyword evidence="6 11" id="KW-0285">Flavoprotein</keyword>
<comment type="caution">
    <text evidence="13">The sequence shown here is derived from an EMBL/GenBank/DDBJ whole genome shotgun (WGS) entry which is preliminary data.</text>
</comment>
<evidence type="ECO:0000256" key="10">
    <source>
        <dbReference type="ARBA" id="ARBA00052266"/>
    </source>
</evidence>
<keyword evidence="7 11" id="KW-0274">FAD</keyword>
<dbReference type="GO" id="GO:0003885">
    <property type="term" value="F:D-arabinono-1,4-lactone oxidase activity"/>
    <property type="evidence" value="ECO:0007669"/>
    <property type="project" value="UniProtKB-UniRule"/>
</dbReference>
<dbReference type="PANTHER" id="PTHR43762:SF1">
    <property type="entry name" value="D-ARABINONO-1,4-LACTONE OXIDASE"/>
    <property type="match status" value="1"/>
</dbReference>
<evidence type="ECO:0000256" key="9">
    <source>
        <dbReference type="ARBA" id="ARBA00033418"/>
    </source>
</evidence>
<dbReference type="Pfam" id="PF04030">
    <property type="entry name" value="ALO"/>
    <property type="match status" value="1"/>
</dbReference>
<keyword evidence="8 11" id="KW-0560">Oxidoreductase</keyword>
<evidence type="ECO:0000256" key="11">
    <source>
        <dbReference type="RuleBase" id="RU367158"/>
    </source>
</evidence>
<feature type="domain" description="FAD-binding PCMH-type" evidence="12">
    <location>
        <begin position="24"/>
        <end position="196"/>
    </location>
</feature>
<gene>
    <name evidence="13" type="ORF">HANVADRAFT_54022</name>
</gene>
<keyword evidence="11" id="KW-0496">Mitochondrion</keyword>
<comment type="catalytic activity">
    <reaction evidence="10 11">
        <text>D-arabinono-1,4-lactone + O2 = dehydro-D-arabinono-1,4-lactone + H2O2 + H(+)</text>
        <dbReference type="Rhea" id="RHEA:23756"/>
        <dbReference type="ChEBI" id="CHEBI:15378"/>
        <dbReference type="ChEBI" id="CHEBI:15379"/>
        <dbReference type="ChEBI" id="CHEBI:16240"/>
        <dbReference type="ChEBI" id="CHEBI:16292"/>
        <dbReference type="ChEBI" id="CHEBI:58277"/>
        <dbReference type="EC" id="1.1.3.37"/>
    </reaction>
</comment>
<dbReference type="InterPro" id="IPR030654">
    <property type="entry name" value="Sugar_lactone_oxidase"/>
</dbReference>
<dbReference type="PROSITE" id="PS51387">
    <property type="entry name" value="FAD_PCMH"/>
    <property type="match status" value="1"/>
</dbReference>
<evidence type="ECO:0000256" key="8">
    <source>
        <dbReference type="ARBA" id="ARBA00023002"/>
    </source>
</evidence>
<dbReference type="NCBIfam" id="TIGR01678">
    <property type="entry name" value="FAD_lactone_ox"/>
    <property type="match status" value="1"/>
</dbReference>
<dbReference type="InterPro" id="IPR007173">
    <property type="entry name" value="ALO_C"/>
</dbReference>